<protein>
    <submittedName>
        <fullName evidence="5">Cell wall DAN4-like</fullName>
    </submittedName>
</protein>
<dbReference type="PROSITE" id="PS01187">
    <property type="entry name" value="EGF_CA"/>
    <property type="match status" value="1"/>
</dbReference>
<dbReference type="InterPro" id="IPR057774">
    <property type="entry name" value="D8C_UMOD/GP2/OIT3-like"/>
</dbReference>
<dbReference type="Proteomes" id="UP001295444">
    <property type="component" value="Chromosome 01"/>
</dbReference>
<feature type="domain" description="UMOD/GP2/OIT3-like D8C" evidence="4">
    <location>
        <begin position="185"/>
        <end position="253"/>
    </location>
</feature>
<evidence type="ECO:0000313" key="6">
    <source>
        <dbReference type="Proteomes" id="UP001295444"/>
    </source>
</evidence>
<evidence type="ECO:0000256" key="1">
    <source>
        <dbReference type="ARBA" id="ARBA00022729"/>
    </source>
</evidence>
<evidence type="ECO:0000259" key="4">
    <source>
        <dbReference type="Pfam" id="PF23283"/>
    </source>
</evidence>
<keyword evidence="2" id="KW-1015">Disulfide bond</keyword>
<organism evidence="5 6">
    <name type="scientific">Pelobates cultripes</name>
    <name type="common">Western spadefoot toad</name>
    <dbReference type="NCBI Taxonomy" id="61616"/>
    <lineage>
        <taxon>Eukaryota</taxon>
        <taxon>Metazoa</taxon>
        <taxon>Chordata</taxon>
        <taxon>Craniata</taxon>
        <taxon>Vertebrata</taxon>
        <taxon>Euteleostomi</taxon>
        <taxon>Amphibia</taxon>
        <taxon>Batrachia</taxon>
        <taxon>Anura</taxon>
        <taxon>Pelobatoidea</taxon>
        <taxon>Pelobatidae</taxon>
        <taxon>Pelobates</taxon>
    </lineage>
</organism>
<reference evidence="5" key="1">
    <citation type="submission" date="2022-03" db="EMBL/GenBank/DDBJ databases">
        <authorList>
            <person name="Alioto T."/>
            <person name="Alioto T."/>
            <person name="Gomez Garrido J."/>
        </authorList>
    </citation>
    <scope>NUCLEOTIDE SEQUENCE</scope>
</reference>
<evidence type="ECO:0000313" key="5">
    <source>
        <dbReference type="EMBL" id="CAH2221606.1"/>
    </source>
</evidence>
<dbReference type="Pfam" id="PF23283">
    <property type="entry name" value="D8C_UMOD"/>
    <property type="match status" value="1"/>
</dbReference>
<keyword evidence="1 3" id="KW-0732">Signal</keyword>
<name>A0AAD1VM85_PELCU</name>
<dbReference type="EMBL" id="OW240912">
    <property type="protein sequence ID" value="CAH2221606.1"/>
    <property type="molecule type" value="Genomic_DNA"/>
</dbReference>
<evidence type="ECO:0000256" key="2">
    <source>
        <dbReference type="ARBA" id="ARBA00023157"/>
    </source>
</evidence>
<evidence type="ECO:0000256" key="3">
    <source>
        <dbReference type="SAM" id="SignalP"/>
    </source>
</evidence>
<accession>A0AAD1VM85</accession>
<keyword evidence="6" id="KW-1185">Reference proteome</keyword>
<dbReference type="InterPro" id="IPR018097">
    <property type="entry name" value="EGF_Ca-bd_CS"/>
</dbReference>
<gene>
    <name evidence="5" type="ORF">PECUL_23A022517</name>
</gene>
<dbReference type="GO" id="GO:0005509">
    <property type="term" value="F:calcium ion binding"/>
    <property type="evidence" value="ECO:0007669"/>
    <property type="project" value="InterPro"/>
</dbReference>
<sequence>MKTVLYFSFLAFCTTSNSQTFQSYAKLCSDCHATASVCTKKTGYVICTCIAGYIGNGVNCTAISSCGTQNCCPSGYYWDNRISFKVCTDINECNDNTLNKCVPSSTCKNMNGFYLCISNRSTNCTTSPCPYDQDCLSVAGNVQCADPCFYYQTLNGTSRLSTIDSTGVFSTDRYNIGWFRFTGSAGLRMQEECAGTLKCGSLTPFSLNGTHPTIGEGIKIVPLQINSLSGCLTGANITIKACPDNFYIYKFSGMLQSDVYCTDPQFTASSIIPTMVTTKAQTTTTTTTTTTQPTTILTTTPATTTTTTLTTAIPTAVTTTSPTTISPTTTLAMSTKIIPTSTTVPTTITTYAATSTSPNTTAQISASISPTPSPIPEKNITVTSVKSINIVSVTTSTKLENDIEVSSLEINKTTAILIEVQTITASTIRTKTSNSISYSSLLIMVGDGEPVTLTDTPSLQITDNETVSDNLENFQFSLYNGKPIEIHTLTDTFSVPGDGFTTTTTVTTTSTEEVIVVGPPLLPSPSSNTVSFSATGSATNVPKV</sequence>
<proteinExistence type="predicted"/>
<feature type="chain" id="PRO_5042184681" evidence="3">
    <location>
        <begin position="19"/>
        <end position="544"/>
    </location>
</feature>
<dbReference type="AlphaFoldDB" id="A0AAD1VM85"/>
<feature type="signal peptide" evidence="3">
    <location>
        <begin position="1"/>
        <end position="18"/>
    </location>
</feature>